<evidence type="ECO:0000313" key="3">
    <source>
        <dbReference type="EMBL" id="QPJ64286.1"/>
    </source>
</evidence>
<evidence type="ECO:0000256" key="1">
    <source>
        <dbReference type="PROSITE-ProRule" id="PRU01076"/>
    </source>
</evidence>
<dbReference type="SMART" id="SM00966">
    <property type="entry name" value="SpoVT_AbrB"/>
    <property type="match status" value="1"/>
</dbReference>
<name>A0A7T0C0H2_9BACT</name>
<dbReference type="Proteomes" id="UP000594464">
    <property type="component" value="Chromosome"/>
</dbReference>
<accession>A0A7T0C0H2</accession>
<dbReference type="InterPro" id="IPR039052">
    <property type="entry name" value="Antitox_PemI-like"/>
</dbReference>
<dbReference type="PANTHER" id="PTHR40516">
    <property type="entry name" value="ANTITOXIN CHPS-RELATED"/>
    <property type="match status" value="1"/>
</dbReference>
<dbReference type="Pfam" id="PF04014">
    <property type="entry name" value="MazE_antitoxin"/>
    <property type="match status" value="1"/>
</dbReference>
<evidence type="ECO:0000259" key="2">
    <source>
        <dbReference type="PROSITE" id="PS51740"/>
    </source>
</evidence>
<organism evidence="3 4">
    <name type="scientific">Candidatus Nitrohelix vancouverensis</name>
    <dbReference type="NCBI Taxonomy" id="2705534"/>
    <lineage>
        <taxon>Bacteria</taxon>
        <taxon>Pseudomonadati</taxon>
        <taxon>Nitrospinota/Tectimicrobiota group</taxon>
        <taxon>Nitrospinota</taxon>
        <taxon>Nitrospinia</taxon>
        <taxon>Nitrospinales</taxon>
        <taxon>Nitrospinaceae</taxon>
        <taxon>Candidatus Nitrohelix</taxon>
    </lineage>
</organism>
<dbReference type="InterPro" id="IPR037914">
    <property type="entry name" value="SpoVT-AbrB_sf"/>
</dbReference>
<dbReference type="EMBL" id="CP048620">
    <property type="protein sequence ID" value="QPJ64286.1"/>
    <property type="molecule type" value="Genomic_DNA"/>
</dbReference>
<evidence type="ECO:0000313" key="4">
    <source>
        <dbReference type="Proteomes" id="UP000594464"/>
    </source>
</evidence>
<dbReference type="GO" id="GO:0003677">
    <property type="term" value="F:DNA binding"/>
    <property type="evidence" value="ECO:0007669"/>
    <property type="project" value="UniProtKB-UniRule"/>
</dbReference>
<feature type="domain" description="SpoVT-AbrB" evidence="2">
    <location>
        <begin position="3"/>
        <end position="48"/>
    </location>
</feature>
<dbReference type="InterPro" id="IPR007159">
    <property type="entry name" value="SpoVT-AbrB_dom"/>
</dbReference>
<gene>
    <name evidence="3" type="ORF">G3M78_02285</name>
</gene>
<proteinExistence type="predicted"/>
<dbReference type="PROSITE" id="PS51740">
    <property type="entry name" value="SPOVT_ABRB"/>
    <property type="match status" value="1"/>
</dbReference>
<dbReference type="GO" id="GO:0097351">
    <property type="term" value="F:toxin sequestering activity"/>
    <property type="evidence" value="ECO:0007669"/>
    <property type="project" value="InterPro"/>
</dbReference>
<dbReference type="PANTHER" id="PTHR40516:SF1">
    <property type="entry name" value="ANTITOXIN CHPS-RELATED"/>
    <property type="match status" value="1"/>
</dbReference>
<protein>
    <submittedName>
        <fullName evidence="3">AbrB/MazE/SpoVT family DNA-binding domain-containing protein</fullName>
    </submittedName>
</protein>
<dbReference type="Gene3D" id="2.10.260.10">
    <property type="match status" value="1"/>
</dbReference>
<sequence>MDSTISAWGNSLGLRIPKAYAREVGLESGDKVAISVQGDHLLVKPLKKYSLKDLVGEIENTYGEVDFGAPEGKEVW</sequence>
<reference evidence="4" key="1">
    <citation type="submission" date="2020-02" db="EMBL/GenBank/DDBJ databases">
        <title>Genomic and physiological characterization of two novel Nitrospinaceae genera.</title>
        <authorList>
            <person name="Mueller A.J."/>
            <person name="Jung M.-Y."/>
            <person name="Strachan C.R."/>
            <person name="Herbold C.W."/>
            <person name="Kirkegaard R.H."/>
            <person name="Daims H."/>
        </authorList>
    </citation>
    <scope>NUCLEOTIDE SEQUENCE [LARGE SCALE GENOMIC DNA]</scope>
</reference>
<dbReference type="SUPFAM" id="SSF89447">
    <property type="entry name" value="AbrB/MazE/MraZ-like"/>
    <property type="match status" value="1"/>
</dbReference>
<dbReference type="AlphaFoldDB" id="A0A7T0C0H2"/>
<dbReference type="KEGG" id="nva:G3M78_02285"/>
<keyword evidence="1 3" id="KW-0238">DNA-binding</keyword>